<dbReference type="AlphaFoldDB" id="A0AAD3HC66"/>
<reference evidence="2 3" key="1">
    <citation type="journal article" date="2021" name="Sci. Rep.">
        <title>The genome of the diatom Chaetoceros tenuissimus carries an ancient integrated fragment of an extant virus.</title>
        <authorList>
            <person name="Hongo Y."/>
            <person name="Kimura K."/>
            <person name="Takaki Y."/>
            <person name="Yoshida Y."/>
            <person name="Baba S."/>
            <person name="Kobayashi G."/>
            <person name="Nagasaki K."/>
            <person name="Hano T."/>
            <person name="Tomaru Y."/>
        </authorList>
    </citation>
    <scope>NUCLEOTIDE SEQUENCE [LARGE SCALE GENOMIC DNA]</scope>
    <source>
        <strain evidence="2 3">NIES-3715</strain>
    </source>
</reference>
<proteinExistence type="predicted"/>
<comment type="caution">
    <text evidence="2">The sequence shown here is derived from an EMBL/GenBank/DDBJ whole genome shotgun (WGS) entry which is preliminary data.</text>
</comment>
<keyword evidence="1" id="KW-0472">Membrane</keyword>
<feature type="transmembrane region" description="Helical" evidence="1">
    <location>
        <begin position="29"/>
        <end position="46"/>
    </location>
</feature>
<gene>
    <name evidence="2" type="ORF">CTEN210_14229</name>
</gene>
<sequence length="183" mass="21407">MIAALVASTGFVQPSMISTSTLSLAVPTASYVAFTNILYLARRSYLRDMTKRQLWKIRTTRETGVTFQLYIITILTWQAFVTIFPLVELVAKMFGHVSFFYSYPNASGLGIILEPRNIQHLKQSKRAKQQIRFDWHRFNFNIGDRGRDGYRHPPSIERNLPHIDMPQRGLKHWPWRRRKLSPK</sequence>
<dbReference type="Proteomes" id="UP001054902">
    <property type="component" value="Unassembled WGS sequence"/>
</dbReference>
<protein>
    <submittedName>
        <fullName evidence="2">Uncharacterized protein</fullName>
    </submittedName>
</protein>
<evidence type="ECO:0000256" key="1">
    <source>
        <dbReference type="SAM" id="Phobius"/>
    </source>
</evidence>
<organism evidence="2 3">
    <name type="scientific">Chaetoceros tenuissimus</name>
    <dbReference type="NCBI Taxonomy" id="426638"/>
    <lineage>
        <taxon>Eukaryota</taxon>
        <taxon>Sar</taxon>
        <taxon>Stramenopiles</taxon>
        <taxon>Ochrophyta</taxon>
        <taxon>Bacillariophyta</taxon>
        <taxon>Coscinodiscophyceae</taxon>
        <taxon>Chaetocerotophycidae</taxon>
        <taxon>Chaetocerotales</taxon>
        <taxon>Chaetocerotaceae</taxon>
        <taxon>Chaetoceros</taxon>
    </lineage>
</organism>
<feature type="transmembrane region" description="Helical" evidence="1">
    <location>
        <begin position="67"/>
        <end position="87"/>
    </location>
</feature>
<keyword evidence="3" id="KW-1185">Reference proteome</keyword>
<evidence type="ECO:0000313" key="3">
    <source>
        <dbReference type="Proteomes" id="UP001054902"/>
    </source>
</evidence>
<keyword evidence="1" id="KW-0812">Transmembrane</keyword>
<evidence type="ECO:0000313" key="2">
    <source>
        <dbReference type="EMBL" id="GFH57753.1"/>
    </source>
</evidence>
<keyword evidence="1" id="KW-1133">Transmembrane helix</keyword>
<dbReference type="EMBL" id="BLLK01000058">
    <property type="protein sequence ID" value="GFH57753.1"/>
    <property type="molecule type" value="Genomic_DNA"/>
</dbReference>
<name>A0AAD3HC66_9STRA</name>
<accession>A0AAD3HC66</accession>